<organism evidence="4 5">
    <name type="scientific">Planobispora rosea</name>
    <dbReference type="NCBI Taxonomy" id="35762"/>
    <lineage>
        <taxon>Bacteria</taxon>
        <taxon>Bacillati</taxon>
        <taxon>Actinomycetota</taxon>
        <taxon>Actinomycetes</taxon>
        <taxon>Streptosporangiales</taxon>
        <taxon>Streptosporangiaceae</taxon>
        <taxon>Planobispora</taxon>
    </lineage>
</organism>
<name>A0A8J3S6L3_PLARO</name>
<dbReference type="RefSeq" id="WP_068929059.1">
    <property type="nucleotide sequence ID" value="NZ_BMQP01000044.1"/>
</dbReference>
<dbReference type="Pfam" id="PF00440">
    <property type="entry name" value="TetR_N"/>
    <property type="match status" value="1"/>
</dbReference>
<dbReference type="PANTHER" id="PTHR30055:SF146">
    <property type="entry name" value="HTH-TYPE TRANSCRIPTIONAL DUAL REGULATOR CECR"/>
    <property type="match status" value="1"/>
</dbReference>
<dbReference type="GO" id="GO:0003700">
    <property type="term" value="F:DNA-binding transcription factor activity"/>
    <property type="evidence" value="ECO:0007669"/>
    <property type="project" value="TreeGrafter"/>
</dbReference>
<dbReference type="InterPro" id="IPR050109">
    <property type="entry name" value="HTH-type_TetR-like_transc_reg"/>
</dbReference>
<accession>A0A8J3S6L3</accession>
<dbReference type="GO" id="GO:0000976">
    <property type="term" value="F:transcription cis-regulatory region binding"/>
    <property type="evidence" value="ECO:0007669"/>
    <property type="project" value="TreeGrafter"/>
</dbReference>
<dbReference type="OrthoDB" id="3403733at2"/>
<dbReference type="Gene3D" id="1.10.357.10">
    <property type="entry name" value="Tetracycline Repressor, domain 2"/>
    <property type="match status" value="1"/>
</dbReference>
<dbReference type="SUPFAM" id="SSF46689">
    <property type="entry name" value="Homeodomain-like"/>
    <property type="match status" value="1"/>
</dbReference>
<evidence type="ECO:0000256" key="2">
    <source>
        <dbReference type="PROSITE-ProRule" id="PRU00335"/>
    </source>
</evidence>
<evidence type="ECO:0000313" key="4">
    <source>
        <dbReference type="EMBL" id="GIH87690.1"/>
    </source>
</evidence>
<dbReference type="Proteomes" id="UP000655044">
    <property type="component" value="Unassembled WGS sequence"/>
</dbReference>
<evidence type="ECO:0000256" key="1">
    <source>
        <dbReference type="ARBA" id="ARBA00023125"/>
    </source>
</evidence>
<keyword evidence="1 2" id="KW-0238">DNA-binding</keyword>
<protein>
    <submittedName>
        <fullName evidence="4">TetR family transcriptional regulator</fullName>
    </submittedName>
</protein>
<dbReference type="PRINTS" id="PR00455">
    <property type="entry name" value="HTHTETR"/>
</dbReference>
<dbReference type="PROSITE" id="PS50977">
    <property type="entry name" value="HTH_TETR_2"/>
    <property type="match status" value="1"/>
</dbReference>
<dbReference type="PANTHER" id="PTHR30055">
    <property type="entry name" value="HTH-TYPE TRANSCRIPTIONAL REGULATOR RUTR"/>
    <property type="match status" value="1"/>
</dbReference>
<sequence length="205" mass="21701">MCSAHDDLTSRAVIRDRALELFAAHGPDAVTVRRIAAAAGVSPALVIHHFGSKEGLRAVADEHVSGVFDGMFARAAAGELDLSDGASFAEALLKDLPPGSSIPGYLRRLLLSGDAAGTRIFRRWFAASRAMLDALAAAGRMIPGRDPEVRTAFVMAADLVLLLLRDQLADVLGTDPLGPEGAVRWAGEVLDIYRDGLFGTEGEPR</sequence>
<reference evidence="4" key="1">
    <citation type="submission" date="2021-01" db="EMBL/GenBank/DDBJ databases">
        <title>Whole genome shotgun sequence of Planobispora rosea NBRC 15558.</title>
        <authorList>
            <person name="Komaki H."/>
            <person name="Tamura T."/>
        </authorList>
    </citation>
    <scope>NUCLEOTIDE SEQUENCE</scope>
    <source>
        <strain evidence="4">NBRC 15558</strain>
    </source>
</reference>
<dbReference type="InterPro" id="IPR041484">
    <property type="entry name" value="TetR_C_25"/>
</dbReference>
<evidence type="ECO:0000313" key="5">
    <source>
        <dbReference type="Proteomes" id="UP000655044"/>
    </source>
</evidence>
<dbReference type="Pfam" id="PF17933">
    <property type="entry name" value="TetR_C_25"/>
    <property type="match status" value="1"/>
</dbReference>
<feature type="DNA-binding region" description="H-T-H motif" evidence="2">
    <location>
        <begin position="31"/>
        <end position="50"/>
    </location>
</feature>
<keyword evidence="5" id="KW-1185">Reference proteome</keyword>
<gene>
    <name evidence="4" type="ORF">Pro02_60980</name>
</gene>
<feature type="domain" description="HTH tetR-type" evidence="3">
    <location>
        <begin position="8"/>
        <end position="68"/>
    </location>
</feature>
<dbReference type="EMBL" id="BOOI01000066">
    <property type="protein sequence ID" value="GIH87690.1"/>
    <property type="molecule type" value="Genomic_DNA"/>
</dbReference>
<dbReference type="InterPro" id="IPR001647">
    <property type="entry name" value="HTH_TetR"/>
</dbReference>
<comment type="caution">
    <text evidence="4">The sequence shown here is derived from an EMBL/GenBank/DDBJ whole genome shotgun (WGS) entry which is preliminary data.</text>
</comment>
<evidence type="ECO:0000259" key="3">
    <source>
        <dbReference type="PROSITE" id="PS50977"/>
    </source>
</evidence>
<dbReference type="AlphaFoldDB" id="A0A8J3S6L3"/>
<dbReference type="InterPro" id="IPR009057">
    <property type="entry name" value="Homeodomain-like_sf"/>
</dbReference>
<proteinExistence type="predicted"/>